<gene>
    <name evidence="1" type="ORF">SAMN05421828_13025</name>
</gene>
<evidence type="ECO:0000313" key="2">
    <source>
        <dbReference type="Proteomes" id="UP000186308"/>
    </source>
</evidence>
<dbReference type="Proteomes" id="UP000186308">
    <property type="component" value="Unassembled WGS sequence"/>
</dbReference>
<dbReference type="EMBL" id="FTNE01000030">
    <property type="protein sequence ID" value="SIR41649.1"/>
    <property type="molecule type" value="Genomic_DNA"/>
</dbReference>
<evidence type="ECO:0000313" key="1">
    <source>
        <dbReference type="EMBL" id="SIR41649.1"/>
    </source>
</evidence>
<dbReference type="AlphaFoldDB" id="A0A8G2CNC7"/>
<organism evidence="1 2">
    <name type="scientific">Acidiphilium rubrum</name>
    <dbReference type="NCBI Taxonomy" id="526"/>
    <lineage>
        <taxon>Bacteria</taxon>
        <taxon>Pseudomonadati</taxon>
        <taxon>Pseudomonadota</taxon>
        <taxon>Alphaproteobacteria</taxon>
        <taxon>Acetobacterales</taxon>
        <taxon>Acidocellaceae</taxon>
        <taxon>Acidiphilium</taxon>
    </lineage>
</organism>
<protein>
    <submittedName>
        <fullName evidence="1">Uncharacterized protein</fullName>
    </submittedName>
</protein>
<reference evidence="1 2" key="1">
    <citation type="submission" date="2017-01" db="EMBL/GenBank/DDBJ databases">
        <authorList>
            <person name="Varghese N."/>
            <person name="Submissions S."/>
        </authorList>
    </citation>
    <scope>NUCLEOTIDE SEQUENCE [LARGE SCALE GENOMIC DNA]</scope>
    <source>
        <strain evidence="1 2">ATCC 35905</strain>
    </source>
</reference>
<keyword evidence="2" id="KW-1185">Reference proteome</keyword>
<proteinExistence type="predicted"/>
<name>A0A8G2CNC7_ACIRU</name>
<comment type="caution">
    <text evidence="1">The sequence shown here is derived from an EMBL/GenBank/DDBJ whole genome shotgun (WGS) entry which is preliminary data.</text>
</comment>
<dbReference type="OrthoDB" id="7261085at2"/>
<dbReference type="RefSeq" id="WP_051657560.1">
    <property type="nucleotide sequence ID" value="NZ_FTNE01000030.1"/>
</dbReference>
<accession>A0A8G2CNC7</accession>
<sequence>MTMVKYRLFEPRLAPRRTKLIVPGWGGIAQPRQDGSLEQAWHCMPFVEGAQYGIELFYPYDTELRVSRRDGRVALDGDFGAPPDPDLQWPPFRSFGDGYYTYQLLLDLMVDDDIAIRTEPHPRYYTSAADDVPLAVPALLRTSWWPMISFVVFKAPPAGVTHVFRPGEPFMQMLFLPTTPDFTLVPMTEDEAAERELRGRRIHASRDTLGADSRWLSASDTVFDATYRRLLRAAIEKTRAEKALIEETGGEPG</sequence>